<feature type="compositionally biased region" description="Basic and acidic residues" evidence="3">
    <location>
        <begin position="549"/>
        <end position="558"/>
    </location>
</feature>
<accession>F9F6A2</accession>
<feature type="region of interest" description="Disordered" evidence="3">
    <location>
        <begin position="749"/>
        <end position="795"/>
    </location>
</feature>
<gene>
    <name evidence="5" type="ORF">FOXB_01938</name>
</gene>
<feature type="compositionally biased region" description="Polar residues" evidence="3">
    <location>
        <begin position="497"/>
        <end position="523"/>
    </location>
</feature>
<comment type="similarity">
    <text evidence="1">Belongs to the aldo/keto reductase family.</text>
</comment>
<dbReference type="OrthoDB" id="4590776at2759"/>
<evidence type="ECO:0000313" key="5">
    <source>
        <dbReference type="EMBL" id="EGU87556.1"/>
    </source>
</evidence>
<dbReference type="AlphaFoldDB" id="F9F6A2"/>
<evidence type="ECO:0000256" key="3">
    <source>
        <dbReference type="SAM" id="MobiDB-lite"/>
    </source>
</evidence>
<evidence type="ECO:0000259" key="4">
    <source>
        <dbReference type="Pfam" id="PF00248"/>
    </source>
</evidence>
<dbReference type="PRINTS" id="PR00069">
    <property type="entry name" value="ALDKETRDTASE"/>
</dbReference>
<feature type="compositionally biased region" description="Basic and acidic residues" evidence="3">
    <location>
        <begin position="830"/>
        <end position="842"/>
    </location>
</feature>
<dbReference type="PaxDb" id="5507-FOXG_10345P0"/>
<dbReference type="CDD" id="cd19071">
    <property type="entry name" value="AKR_AKR1-5-like"/>
    <property type="match status" value="1"/>
</dbReference>
<evidence type="ECO:0000256" key="1">
    <source>
        <dbReference type="ARBA" id="ARBA00007905"/>
    </source>
</evidence>
<dbReference type="InterPro" id="IPR018170">
    <property type="entry name" value="Aldo/ket_reductase_CS"/>
</dbReference>
<dbReference type="InterPro" id="IPR020471">
    <property type="entry name" value="AKR"/>
</dbReference>
<dbReference type="SUPFAM" id="SSF51430">
    <property type="entry name" value="NAD(P)-linked oxidoreductase"/>
    <property type="match status" value="1"/>
</dbReference>
<dbReference type="FunFam" id="3.20.20.100:FF:000015">
    <property type="entry name" value="Oxidoreductase, aldo/keto reductase family"/>
    <property type="match status" value="1"/>
</dbReference>
<dbReference type="Pfam" id="PF00248">
    <property type="entry name" value="Aldo_ket_red"/>
    <property type="match status" value="1"/>
</dbReference>
<feature type="compositionally biased region" description="Pro residues" evidence="3">
    <location>
        <begin position="766"/>
        <end position="783"/>
    </location>
</feature>
<dbReference type="PANTHER" id="PTHR43827">
    <property type="entry name" value="2,5-DIKETO-D-GLUCONIC ACID REDUCTASE"/>
    <property type="match status" value="1"/>
</dbReference>
<name>F9F6A2_FUSOF</name>
<feature type="region of interest" description="Disordered" evidence="3">
    <location>
        <begin position="823"/>
        <end position="966"/>
    </location>
</feature>
<dbReference type="STRING" id="660025.F9F6A2"/>
<comment type="caution">
    <text evidence="5">The sequence shown here is derived from an EMBL/GenBank/DDBJ whole genome shotgun (WGS) entry which is preliminary data.</text>
</comment>
<dbReference type="InterPro" id="IPR036812">
    <property type="entry name" value="NAD(P)_OxRdtase_dom_sf"/>
</dbReference>
<dbReference type="GO" id="GO:0016491">
    <property type="term" value="F:oxidoreductase activity"/>
    <property type="evidence" value="ECO:0007669"/>
    <property type="project" value="UniProtKB-KW"/>
</dbReference>
<sequence length="966" mass="108245">MASKLALDSTRKLNSGYQIPLLGYGVYKVPAEQAPDLCKKAIEIGYRHIDSASGYYNQGPSAAGLLTSGVPRSELFFTTKIFTRQFPLNYENAHKQVDIALDETKLDYLDLVLIHAPYGGPDARKGAWRALAECVEAGKVRSLGVSNYGVHHLDELEAYIKELDAELGPGKGGVISVGQWEVHPWLTRPDIVKWCQDRNIAVEAYCPIVRGERFDDPKVKTLADKYGKSPAQVLLRWSLQRGYVPLVKSVTPSRILENAQLFDFELTEEEVKDLATDEYSPCAWDPTLQEFEKSIIHNSTDLAVLQELVFVILLLFMDTRDLVSTSRQSPPPRVPCHSKLNHHHQLHHTTSACRASWPNVVFKFNMGQRTFTVIPKFPGRADSPDKPPLRPMTSKQVRNAYKAANKGPKLTREESRRQERAEQERIRKEFEREKAAAKAKVARDKKKEKELAEKEAKRKKGLPLVNVRPSQETISWFVRGNGTSKKRDAQGNDIQDDNATSNESNTDTNEAITSEEQPQQPATKAQKLDDIQEDDEEISDAAMEAIVEDLPKPLRESPKPQSPKGGKETIAEPTEQTAALVASETALEKPPMPEIELEGLEDELDADFEEDLALGILEDIEAAMGNPKSNMNHGVQKICNQIPEEALATTKQPLEVTRNDISNRYAEDLGLKRPAPPVSFAKPPLPQRNLESRSPSPPHQEPPMSTQAILFNLDDFFPSSSQQVRELEEELDEGIMPSAPLHLTPIAEEEEEESFDEGLEKSSDQPPLPALEPASDSPPPPPRRFFTSSGSHERMCLAIQRSRRTAALEKIQQRELARMQAGMIEQAQAESRRICKPREPMRKPPVFSNPPPHAAQCNQPRKPPFKTSPTLQKTPHTSTTTSAKRTEPQQSKQPLKKPLPRLSNNPNIMNPRIPPKRVETPKQHLPPLQQESKENQKPPQQPFAPSASQESYGGEWVDDLDLDLMI</sequence>
<dbReference type="PROSITE" id="PS00063">
    <property type="entry name" value="ALDOKETO_REDUCTASE_3"/>
    <property type="match status" value="1"/>
</dbReference>
<feature type="region of interest" description="Disordered" evidence="3">
    <location>
        <begin position="375"/>
        <end position="576"/>
    </location>
</feature>
<feature type="compositionally biased region" description="Polar residues" evidence="3">
    <location>
        <begin position="867"/>
        <end position="893"/>
    </location>
</feature>
<dbReference type="InterPro" id="IPR023210">
    <property type="entry name" value="NADP_OxRdtase_dom"/>
</dbReference>
<evidence type="ECO:0000256" key="2">
    <source>
        <dbReference type="ARBA" id="ARBA00023002"/>
    </source>
</evidence>
<keyword evidence="2" id="KW-0560">Oxidoreductase</keyword>
<feature type="domain" description="NADP-dependent oxidoreductase" evidence="4">
    <location>
        <begin position="28"/>
        <end position="274"/>
    </location>
</feature>
<feature type="compositionally biased region" description="Acidic residues" evidence="3">
    <location>
        <begin position="956"/>
        <end position="966"/>
    </location>
</feature>
<dbReference type="PROSITE" id="PS00062">
    <property type="entry name" value="ALDOKETO_REDUCTASE_2"/>
    <property type="match status" value="1"/>
</dbReference>
<feature type="compositionally biased region" description="Basic and acidic residues" evidence="3">
    <location>
        <begin position="410"/>
        <end position="456"/>
    </location>
</feature>
<reference evidence="5" key="1">
    <citation type="journal article" date="2012" name="Mol. Plant Microbe Interact.">
        <title>A highly conserved effector in Fusarium oxysporum is required for full virulence on Arabidopsis.</title>
        <authorList>
            <person name="Thatcher L.F."/>
            <person name="Gardiner D.M."/>
            <person name="Kazan K."/>
            <person name="Manners J."/>
        </authorList>
    </citation>
    <scope>NUCLEOTIDE SEQUENCE [LARGE SCALE GENOMIC DNA]</scope>
    <source>
        <strain evidence="5">Fo5176</strain>
    </source>
</reference>
<dbReference type="Gene3D" id="3.20.20.100">
    <property type="entry name" value="NADP-dependent oxidoreductase domain"/>
    <property type="match status" value="1"/>
</dbReference>
<feature type="region of interest" description="Disordered" evidence="3">
    <location>
        <begin position="668"/>
        <end position="704"/>
    </location>
</feature>
<dbReference type="PANTHER" id="PTHR43827:SF13">
    <property type="entry name" value="ALDO_KETO REDUCTASE FAMILY PROTEIN"/>
    <property type="match status" value="1"/>
</dbReference>
<organism evidence="5">
    <name type="scientific">Fusarium oxysporum (strain Fo5176)</name>
    <name type="common">Fusarium vascular wilt</name>
    <dbReference type="NCBI Taxonomy" id="660025"/>
    <lineage>
        <taxon>Eukaryota</taxon>
        <taxon>Fungi</taxon>
        <taxon>Dikarya</taxon>
        <taxon>Ascomycota</taxon>
        <taxon>Pezizomycotina</taxon>
        <taxon>Sordariomycetes</taxon>
        <taxon>Hypocreomycetidae</taxon>
        <taxon>Hypocreales</taxon>
        <taxon>Nectriaceae</taxon>
        <taxon>Fusarium</taxon>
        <taxon>Fusarium oxysporum species complex</taxon>
    </lineage>
</organism>
<dbReference type="EMBL" id="AFQF01000633">
    <property type="protein sequence ID" value="EGU87556.1"/>
    <property type="molecule type" value="Genomic_DNA"/>
</dbReference>
<proteinExistence type="inferred from homology"/>
<protein>
    <recommendedName>
        <fullName evidence="4">NADP-dependent oxidoreductase domain-containing protein</fullName>
    </recommendedName>
</protein>